<organism evidence="2 3">
    <name type="scientific">Plasmodium vivax</name>
    <name type="common">malaria parasite P. vivax</name>
    <dbReference type="NCBI Taxonomy" id="5855"/>
    <lineage>
        <taxon>Eukaryota</taxon>
        <taxon>Sar</taxon>
        <taxon>Alveolata</taxon>
        <taxon>Apicomplexa</taxon>
        <taxon>Aconoidasida</taxon>
        <taxon>Haemosporida</taxon>
        <taxon>Plasmodiidae</taxon>
        <taxon>Plasmodium</taxon>
        <taxon>Plasmodium (Plasmodium)</taxon>
    </lineage>
</organism>
<dbReference type="Pfam" id="PF08576">
    <property type="entry name" value="DUF1764"/>
    <property type="match status" value="1"/>
</dbReference>
<dbReference type="PANTHER" id="PTHR34066:SF1">
    <property type="entry name" value="DUF1764 FAMILY PROTEIN"/>
    <property type="match status" value="1"/>
</dbReference>
<dbReference type="VEuPathDB" id="PlasmoDB:PVW1_090024400"/>
<feature type="region of interest" description="Disordered" evidence="1">
    <location>
        <begin position="1"/>
        <end position="169"/>
    </location>
</feature>
<dbReference type="AlphaFoldDB" id="A0A564ZUP6"/>
<evidence type="ECO:0000313" key="2">
    <source>
        <dbReference type="EMBL" id="VUZ95858.1"/>
    </source>
</evidence>
<dbReference type="VEuPathDB" id="PlasmoDB:PVX_091595"/>
<dbReference type="InterPro" id="IPR013885">
    <property type="entry name" value="DUF1764_euk"/>
</dbReference>
<proteinExistence type="predicted"/>
<evidence type="ECO:0000313" key="3">
    <source>
        <dbReference type="Proteomes" id="UP000220605"/>
    </source>
</evidence>
<dbReference type="EMBL" id="LT635620">
    <property type="protein sequence ID" value="VUZ95858.1"/>
    <property type="molecule type" value="Genomic_DNA"/>
</dbReference>
<name>A0A564ZUP6_PLAVI</name>
<gene>
    <name evidence="2" type="ORF">PVP01_0919800</name>
</gene>
<feature type="compositionally biased region" description="Basic and acidic residues" evidence="1">
    <location>
        <begin position="152"/>
        <end position="163"/>
    </location>
</feature>
<protein>
    <submittedName>
        <fullName evidence="2">Uncharacterized protein</fullName>
    </submittedName>
</protein>
<dbReference type="PANTHER" id="PTHR34066">
    <property type="entry name" value="GROWTH FACTOR 2"/>
    <property type="match status" value="1"/>
</dbReference>
<accession>A0A564ZUP6</accession>
<feature type="compositionally biased region" description="Basic residues" evidence="1">
    <location>
        <begin position="78"/>
        <end position="87"/>
    </location>
</feature>
<evidence type="ECO:0000256" key="1">
    <source>
        <dbReference type="SAM" id="MobiDB-lite"/>
    </source>
</evidence>
<feature type="compositionally biased region" description="Polar residues" evidence="1">
    <location>
        <begin position="65"/>
        <end position="74"/>
    </location>
</feature>
<feature type="compositionally biased region" description="Basic and acidic residues" evidence="1">
    <location>
        <begin position="1"/>
        <end position="10"/>
    </location>
</feature>
<sequence length="194" mass="20488">MGDNQNKEKSAPASSPGEEGGGKANKQWENDKNGENSGGVKNGENSGGVKKGENSGGVKKGENSGGSKNLSNSDSSRKGKGKKGKKRGASDSIGKRQEQQEAKASIEGIFNNLKAKEKKATKVGSETRSIKKGSEKSGLNAGRVQKKAQRRVGKETPAERARTPDGLPIYSMEELKMGQGGYTKDCPFECSCCF</sequence>
<dbReference type="Proteomes" id="UP000220605">
    <property type="component" value="Chromosome 9"/>
</dbReference>
<dbReference type="OrthoDB" id="20835at2759"/>
<reference evidence="3" key="1">
    <citation type="submission" date="2016-07" db="EMBL/GenBank/DDBJ databases">
        <authorList>
            <consortium name="Pathogen Informatics"/>
        </authorList>
    </citation>
    <scope>NUCLEOTIDE SEQUENCE [LARGE SCALE GENOMIC DNA]</scope>
</reference>
<dbReference type="VEuPathDB" id="PlasmoDB:PVPAM_090024000"/>
<dbReference type="VEuPathDB" id="PlasmoDB:PVP01_0919800"/>